<dbReference type="InterPro" id="IPR036513">
    <property type="entry name" value="STAS_dom_sf"/>
</dbReference>
<dbReference type="Pfam" id="PF11964">
    <property type="entry name" value="SpoIIAA-like"/>
    <property type="match status" value="1"/>
</dbReference>
<dbReference type="SUPFAM" id="SSF52091">
    <property type="entry name" value="SpoIIaa-like"/>
    <property type="match status" value="1"/>
</dbReference>
<sequence>MLEWIDTPAPHVLAMRLGGRLDADELQSIIDAIETAKTLHPRISLYLELDALRSMTPPALLRDIGYGLTQVGQLEHFHHVAIISDQHWLRPVAALESRLFAPLTVRVFTNHQQQAAMDWASELPGRPAPAAPNRRAG</sequence>
<feature type="region of interest" description="Disordered" evidence="1">
    <location>
        <begin position="118"/>
        <end position="137"/>
    </location>
</feature>
<organism evidence="2 3">
    <name type="scientific">Modicisalibacter tunisiensis</name>
    <dbReference type="NCBI Taxonomy" id="390637"/>
    <lineage>
        <taxon>Bacteria</taxon>
        <taxon>Pseudomonadati</taxon>
        <taxon>Pseudomonadota</taxon>
        <taxon>Gammaproteobacteria</taxon>
        <taxon>Oceanospirillales</taxon>
        <taxon>Halomonadaceae</taxon>
        <taxon>Modicisalibacter</taxon>
    </lineage>
</organism>
<evidence type="ECO:0000313" key="2">
    <source>
        <dbReference type="EMBL" id="MBZ9568857.1"/>
    </source>
</evidence>
<evidence type="ECO:0000256" key="1">
    <source>
        <dbReference type="SAM" id="MobiDB-lite"/>
    </source>
</evidence>
<dbReference type="InterPro" id="IPR021866">
    <property type="entry name" value="SpoIIAA-like"/>
</dbReference>
<reference evidence="2 3" key="1">
    <citation type="submission" date="2021-05" db="EMBL/GenBank/DDBJ databases">
        <title>Petroleum and Energy Research Collection (APPE): ex situ preservation of microbial diversity associated with the oil industry and exploitation of its biotechnological potential.</title>
        <authorList>
            <person name="Paixao C.T.M."/>
            <person name="Gomes M.B."/>
            <person name="Oliveira V.M."/>
        </authorList>
    </citation>
    <scope>NUCLEOTIDE SEQUENCE [LARGE SCALE GENOMIC DNA]</scope>
    <source>
        <strain evidence="2 3">LIT2</strain>
    </source>
</reference>
<protein>
    <submittedName>
        <fullName evidence="2">STAS/SEC14 domain-containing protein</fullName>
    </submittedName>
</protein>
<gene>
    <name evidence="2" type="ORF">KGQ91_14385</name>
</gene>
<comment type="caution">
    <text evidence="2">The sequence shown here is derived from an EMBL/GenBank/DDBJ whole genome shotgun (WGS) entry which is preliminary data.</text>
</comment>
<dbReference type="EMBL" id="JAGXFD010000001">
    <property type="protein sequence ID" value="MBZ9568857.1"/>
    <property type="molecule type" value="Genomic_DNA"/>
</dbReference>
<keyword evidence="3" id="KW-1185">Reference proteome</keyword>
<accession>A0ABS7X1U0</accession>
<dbReference type="Proteomes" id="UP001319883">
    <property type="component" value="Unassembled WGS sequence"/>
</dbReference>
<name>A0ABS7X1U0_9GAMM</name>
<dbReference type="InterPro" id="IPR038396">
    <property type="entry name" value="SpoIIAA-like_sf"/>
</dbReference>
<proteinExistence type="predicted"/>
<dbReference type="RefSeq" id="WP_224414603.1">
    <property type="nucleotide sequence ID" value="NZ_JAGXFC010000001.1"/>
</dbReference>
<dbReference type="Gene3D" id="3.40.50.10600">
    <property type="entry name" value="SpoIIaa-like domains"/>
    <property type="match status" value="1"/>
</dbReference>
<evidence type="ECO:0000313" key="3">
    <source>
        <dbReference type="Proteomes" id="UP001319883"/>
    </source>
</evidence>